<protein>
    <submittedName>
        <fullName evidence="1">Uncharacterized protein</fullName>
    </submittedName>
</protein>
<accession>A0A1I3QC81</accession>
<dbReference type="RefSeq" id="WP_075035041.1">
    <property type="nucleotide sequence ID" value="NZ_FOSB01000001.1"/>
</dbReference>
<dbReference type="Proteomes" id="UP000183557">
    <property type="component" value="Unassembled WGS sequence"/>
</dbReference>
<reference evidence="2" key="1">
    <citation type="submission" date="2016-10" db="EMBL/GenBank/DDBJ databases">
        <authorList>
            <person name="Varghese N."/>
            <person name="Submissions S."/>
        </authorList>
    </citation>
    <scope>NUCLEOTIDE SEQUENCE [LARGE SCALE GENOMIC DNA]</scope>
    <source>
        <strain evidence="2">CGMCC 1.3704</strain>
    </source>
</reference>
<evidence type="ECO:0000313" key="2">
    <source>
        <dbReference type="Proteomes" id="UP000183557"/>
    </source>
</evidence>
<dbReference type="AlphaFoldDB" id="A0A1I3QC81"/>
<sequence>MIKVLFTYEKKAAAFLSQAAALRLYDFFFEKLMYLPSTNRHTRGQLSTFPPYTITTGGRGLSEMTKGEKGRGNLKLNRTITAEETKITGDMLKHTLFSAISNYIISKQKRLDQ</sequence>
<name>A0A1I3QC81_HALDA</name>
<organism evidence="1 2">
    <name type="scientific">Halobacillus dabanensis</name>
    <dbReference type="NCBI Taxonomy" id="240302"/>
    <lineage>
        <taxon>Bacteria</taxon>
        <taxon>Bacillati</taxon>
        <taxon>Bacillota</taxon>
        <taxon>Bacilli</taxon>
        <taxon>Bacillales</taxon>
        <taxon>Bacillaceae</taxon>
        <taxon>Halobacillus</taxon>
    </lineage>
</organism>
<gene>
    <name evidence="1" type="ORF">SAMN04487936_101624</name>
</gene>
<proteinExistence type="predicted"/>
<dbReference type="EMBL" id="FOSB01000001">
    <property type="protein sequence ID" value="SFJ31142.1"/>
    <property type="molecule type" value="Genomic_DNA"/>
</dbReference>
<evidence type="ECO:0000313" key="1">
    <source>
        <dbReference type="EMBL" id="SFJ31142.1"/>
    </source>
</evidence>
<keyword evidence="2" id="KW-1185">Reference proteome</keyword>